<evidence type="ECO:0000313" key="2">
    <source>
        <dbReference type="Proteomes" id="UP000000238"/>
    </source>
</evidence>
<name>Q2SMT3_HAHCH</name>
<protein>
    <submittedName>
        <fullName evidence="1">Uncharacterized protein</fullName>
    </submittedName>
</protein>
<sequence>MLYKAGAPPRYKRNIYFIGVLYGAIKSLKLISSEPSKSSWLNR</sequence>
<reference evidence="1 2" key="1">
    <citation type="journal article" date="2005" name="Nucleic Acids Res.">
        <title>Genomic blueprint of Hahella chejuensis, a marine microbe producing an algicidal agent.</title>
        <authorList>
            <person name="Jeong H."/>
            <person name="Yim J.H."/>
            <person name="Lee C."/>
            <person name="Choi S.-H."/>
            <person name="Park Y.K."/>
            <person name="Yoon S.H."/>
            <person name="Hur C.-G."/>
            <person name="Kang H.-Y."/>
            <person name="Kim D."/>
            <person name="Lee H.H."/>
            <person name="Park K.H."/>
            <person name="Park S.-H."/>
            <person name="Park H.-S."/>
            <person name="Lee H.K."/>
            <person name="Oh T.K."/>
            <person name="Kim J.F."/>
        </authorList>
    </citation>
    <scope>NUCLEOTIDE SEQUENCE [LARGE SCALE GENOMIC DNA]</scope>
    <source>
        <strain evidence="1 2">KCTC 2396</strain>
    </source>
</reference>
<dbReference type="KEGG" id="hch:HCH_01164"/>
<gene>
    <name evidence="1" type="ordered locus">HCH_01164</name>
</gene>
<keyword evidence="2" id="KW-1185">Reference proteome</keyword>
<organism evidence="1 2">
    <name type="scientific">Hahella chejuensis (strain KCTC 2396)</name>
    <dbReference type="NCBI Taxonomy" id="349521"/>
    <lineage>
        <taxon>Bacteria</taxon>
        <taxon>Pseudomonadati</taxon>
        <taxon>Pseudomonadota</taxon>
        <taxon>Gammaproteobacteria</taxon>
        <taxon>Oceanospirillales</taxon>
        <taxon>Hahellaceae</taxon>
        <taxon>Hahella</taxon>
    </lineage>
</organism>
<dbReference type="HOGENOM" id="CLU_3234318_0_0_6"/>
<proteinExistence type="predicted"/>
<accession>Q2SMT3</accession>
<dbReference type="AlphaFoldDB" id="Q2SMT3"/>
<dbReference type="EMBL" id="CP000155">
    <property type="protein sequence ID" value="ABC28041.1"/>
    <property type="molecule type" value="Genomic_DNA"/>
</dbReference>
<dbReference type="Proteomes" id="UP000000238">
    <property type="component" value="Chromosome"/>
</dbReference>
<evidence type="ECO:0000313" key="1">
    <source>
        <dbReference type="EMBL" id="ABC28041.1"/>
    </source>
</evidence>